<dbReference type="RefSeq" id="WP_251807588.1">
    <property type="nucleotide sequence ID" value="NZ_CP166679.1"/>
</dbReference>
<feature type="transmembrane region" description="Helical" evidence="1">
    <location>
        <begin position="103"/>
        <end position="124"/>
    </location>
</feature>
<keyword evidence="1" id="KW-1133">Transmembrane helix</keyword>
<evidence type="ECO:0000313" key="3">
    <source>
        <dbReference type="Proteomes" id="UP001597532"/>
    </source>
</evidence>
<dbReference type="Pfam" id="PF13795">
    <property type="entry name" value="HupE_UreJ_2"/>
    <property type="match status" value="1"/>
</dbReference>
<evidence type="ECO:0000256" key="1">
    <source>
        <dbReference type="SAM" id="Phobius"/>
    </source>
</evidence>
<feature type="transmembrane region" description="Helical" evidence="1">
    <location>
        <begin position="43"/>
        <end position="65"/>
    </location>
</feature>
<feature type="transmembrane region" description="Helical" evidence="1">
    <location>
        <begin position="136"/>
        <end position="160"/>
    </location>
</feature>
<keyword evidence="1" id="KW-0812">Transmembrane</keyword>
<organism evidence="2 3">
    <name type="scientific">Arenibacter antarcticus</name>
    <dbReference type="NCBI Taxonomy" id="2040469"/>
    <lineage>
        <taxon>Bacteria</taxon>
        <taxon>Pseudomonadati</taxon>
        <taxon>Bacteroidota</taxon>
        <taxon>Flavobacteriia</taxon>
        <taxon>Flavobacteriales</taxon>
        <taxon>Flavobacteriaceae</taxon>
        <taxon>Arenibacter</taxon>
    </lineage>
</organism>
<keyword evidence="1" id="KW-0472">Membrane</keyword>
<gene>
    <name evidence="2" type="ORF">ACFS1K_00890</name>
</gene>
<feature type="transmembrane region" description="Helical" evidence="1">
    <location>
        <begin position="172"/>
        <end position="189"/>
    </location>
</feature>
<comment type="caution">
    <text evidence="2">The sequence shown here is derived from an EMBL/GenBank/DDBJ whole genome shotgun (WGS) entry which is preliminary data.</text>
</comment>
<dbReference type="InterPro" id="IPR032809">
    <property type="entry name" value="Put_HupE_UreJ"/>
</dbReference>
<dbReference type="Proteomes" id="UP001597532">
    <property type="component" value="Unassembled WGS sequence"/>
</dbReference>
<sequence>MGSFWFYIQLGLEHVLDFNAYDHILFLSALAVPFTFKDWKNVLVLATVFTVTHCVSLAISAYGLMSVDVSLIEFLIPVTIFFTAVFNVLVVNKIQHNKHMLSYVVATGFFGLVHGFGFSNYFNMLMAGETEKLSPLLGFAAGIEISQVLIIIMVLLLAVFVQKVLKLKQASFVQIMSIIILCLTVPMLIDTFPQ</sequence>
<proteinExistence type="predicted"/>
<name>A0ABW5VAH6_9FLAO</name>
<accession>A0ABW5VAH6</accession>
<feature type="transmembrane region" description="Helical" evidence="1">
    <location>
        <begin position="71"/>
        <end position="91"/>
    </location>
</feature>
<dbReference type="EMBL" id="JBHUOK010000002">
    <property type="protein sequence ID" value="MFD2788310.1"/>
    <property type="molecule type" value="Genomic_DNA"/>
</dbReference>
<evidence type="ECO:0000313" key="2">
    <source>
        <dbReference type="EMBL" id="MFD2788310.1"/>
    </source>
</evidence>
<keyword evidence="3" id="KW-1185">Reference proteome</keyword>
<protein>
    <submittedName>
        <fullName evidence="2">HupE/UreJ family protein</fullName>
    </submittedName>
</protein>
<reference evidence="3" key="1">
    <citation type="journal article" date="2019" name="Int. J. Syst. Evol. Microbiol.">
        <title>The Global Catalogue of Microorganisms (GCM) 10K type strain sequencing project: providing services to taxonomists for standard genome sequencing and annotation.</title>
        <authorList>
            <consortium name="The Broad Institute Genomics Platform"/>
            <consortium name="The Broad Institute Genome Sequencing Center for Infectious Disease"/>
            <person name="Wu L."/>
            <person name="Ma J."/>
        </authorList>
    </citation>
    <scope>NUCLEOTIDE SEQUENCE [LARGE SCALE GENOMIC DNA]</scope>
    <source>
        <strain evidence="3">KCTC 52924</strain>
    </source>
</reference>